<evidence type="ECO:0000259" key="7">
    <source>
        <dbReference type="SMART" id="SM00849"/>
    </source>
</evidence>
<evidence type="ECO:0000313" key="8">
    <source>
        <dbReference type="EMBL" id="GHH69553.1"/>
    </source>
</evidence>
<dbReference type="PANTHER" id="PTHR23200:SF48">
    <property type="entry name" value="METALLO-BETA-LACTAMASE DOMAIN-CONTAINING PROTEIN 1"/>
    <property type="match status" value="1"/>
</dbReference>
<keyword evidence="9" id="KW-1185">Reference proteome</keyword>
<evidence type="ECO:0000256" key="2">
    <source>
        <dbReference type="ARBA" id="ARBA00011738"/>
    </source>
</evidence>
<proteinExistence type="predicted"/>
<dbReference type="Pfam" id="PF00753">
    <property type="entry name" value="Lactamase_B"/>
    <property type="match status" value="1"/>
</dbReference>
<dbReference type="SMART" id="SM00849">
    <property type="entry name" value="Lactamase_B"/>
    <property type="match status" value="1"/>
</dbReference>
<dbReference type="SUPFAM" id="SSF56281">
    <property type="entry name" value="Metallo-hydrolase/oxidoreductase"/>
    <property type="match status" value="1"/>
</dbReference>
<evidence type="ECO:0000313" key="9">
    <source>
        <dbReference type="Proteomes" id="UP000617734"/>
    </source>
</evidence>
<name>A0A919KRB7_9ACTN</name>
<comment type="subunit">
    <text evidence="2">Homodimer.</text>
</comment>
<sequence length="232" mass="24074">MNQATVNQATVNQAGTTGAGVTATITDGATVPGTGATTDAPAGRTARYHVLTTGYTLSTGPGVAATVSYVTDGDRRVIVDPGMVAGRDRILGPLAELGLSADDITDVVLSHHHPDNTMNVGLFQRARVHDHKAEYLDDQWLDRDAEGLLLSPSLKLIRTPGHSAEDITLLAGTAEGVVAFVGDLWWRPNGPVVDPVAPDAARLRASRLRVLAGADVIVPGHGAPFPAASALL</sequence>
<dbReference type="InterPro" id="IPR001279">
    <property type="entry name" value="Metallo-B-lactamas"/>
</dbReference>
<evidence type="ECO:0000256" key="4">
    <source>
        <dbReference type="ARBA" id="ARBA00032988"/>
    </source>
</evidence>
<protein>
    <recommendedName>
        <fullName evidence="3">Metallo-beta-lactamase domain-containing protein 1</fullName>
    </recommendedName>
    <alternativeName>
        <fullName evidence="4">Endoribonuclease MBLAC1</fullName>
    </alternativeName>
</protein>
<dbReference type="AlphaFoldDB" id="A0A919KRB7"/>
<dbReference type="Gene3D" id="3.60.15.10">
    <property type="entry name" value="Ribonuclease Z/Hydroxyacylglutathione hydrolase-like"/>
    <property type="match status" value="1"/>
</dbReference>
<evidence type="ECO:0000256" key="5">
    <source>
        <dbReference type="ARBA" id="ARBA00044690"/>
    </source>
</evidence>
<dbReference type="InterPro" id="IPR039344">
    <property type="entry name" value="MBLAC1"/>
</dbReference>
<evidence type="ECO:0000256" key="3">
    <source>
        <dbReference type="ARBA" id="ARBA00014856"/>
    </source>
</evidence>
<dbReference type="CDD" id="cd07711">
    <property type="entry name" value="MBLAC1-like_MBL-fold"/>
    <property type="match status" value="1"/>
</dbReference>
<gene>
    <name evidence="8" type="ORF">GCM10018781_28220</name>
</gene>
<feature type="domain" description="Metallo-beta-lactamase" evidence="7">
    <location>
        <begin position="64"/>
        <end position="221"/>
    </location>
</feature>
<comment type="caution">
    <text evidence="8">The sequence shown here is derived from an EMBL/GenBank/DDBJ whole genome shotgun (WGS) entry which is preliminary data.</text>
</comment>
<dbReference type="GO" id="GO:0005829">
    <property type="term" value="C:cytosol"/>
    <property type="evidence" value="ECO:0007669"/>
    <property type="project" value="UniProtKB-SubCell"/>
</dbReference>
<comment type="subcellular location">
    <subcellularLocation>
        <location evidence="1">Cytoplasm</location>
        <location evidence="1">Cytosol</location>
    </subcellularLocation>
</comment>
<evidence type="ECO:0000256" key="1">
    <source>
        <dbReference type="ARBA" id="ARBA00004514"/>
    </source>
</evidence>
<accession>A0A919KRB7</accession>
<reference evidence="8" key="1">
    <citation type="journal article" date="2014" name="Int. J. Syst. Evol. Microbiol.">
        <title>Complete genome sequence of Corynebacterium casei LMG S-19264T (=DSM 44701T), isolated from a smear-ripened cheese.</title>
        <authorList>
            <consortium name="US DOE Joint Genome Institute (JGI-PGF)"/>
            <person name="Walter F."/>
            <person name="Albersmeier A."/>
            <person name="Kalinowski J."/>
            <person name="Ruckert C."/>
        </authorList>
    </citation>
    <scope>NUCLEOTIDE SEQUENCE</scope>
    <source>
        <strain evidence="8">JCM 4646</strain>
    </source>
</reference>
<comment type="catalytic activity">
    <reaction evidence="5">
        <text>a ribonucleotidyl-ribonucleotide-RNA + H2O = a 3'-end ribonucleotide-RNA + a 5'-end 5'-phospho-ribonucleoside-RNA + H(+)</text>
        <dbReference type="Rhea" id="RHEA:68096"/>
        <dbReference type="Rhea" id="RHEA-COMP:15179"/>
        <dbReference type="Rhea" id="RHEA-COMP:17355"/>
        <dbReference type="Rhea" id="RHEA-COMP:17428"/>
        <dbReference type="ChEBI" id="CHEBI:15377"/>
        <dbReference type="ChEBI" id="CHEBI:15378"/>
        <dbReference type="ChEBI" id="CHEBI:74896"/>
        <dbReference type="ChEBI" id="CHEBI:138282"/>
        <dbReference type="ChEBI" id="CHEBI:173118"/>
    </reaction>
    <physiologicalReaction direction="left-to-right" evidence="5">
        <dbReference type="Rhea" id="RHEA:68097"/>
    </physiologicalReaction>
</comment>
<organism evidence="8 9">
    <name type="scientific">Kitasatospora indigofera</name>
    <dbReference type="NCBI Taxonomy" id="67307"/>
    <lineage>
        <taxon>Bacteria</taxon>
        <taxon>Bacillati</taxon>
        <taxon>Actinomycetota</taxon>
        <taxon>Actinomycetes</taxon>
        <taxon>Kitasatosporales</taxon>
        <taxon>Streptomycetaceae</taxon>
        <taxon>Kitasatospora</taxon>
    </lineage>
</organism>
<evidence type="ECO:0000256" key="6">
    <source>
        <dbReference type="ARBA" id="ARBA00045869"/>
    </source>
</evidence>
<dbReference type="Proteomes" id="UP000617734">
    <property type="component" value="Unassembled WGS sequence"/>
</dbReference>
<dbReference type="InterPro" id="IPR036866">
    <property type="entry name" value="RibonucZ/Hydroxyglut_hydro"/>
</dbReference>
<comment type="function">
    <text evidence="6">Endoribonuclease that catalyzes the hydrolysis of histone-coding pre-mRNA 3'-end. Involved in histone pre-mRNA processing during the S-phase of the cell cycle, which is required for entering/progressing through S-phase. Cleaves histone pre-mRNA at a major and a minor cleavage site after the 5'-ACCCA-3' and the 5'-ACCCACA-3' sequence, respectively, and located downstream of the stem-loop. May require the presence of the HDE element located at the histone pre-RNA 3'-end to avoid non-specific cleavage.</text>
</comment>
<dbReference type="PANTHER" id="PTHR23200">
    <property type="entry name" value="METALLO-BETA-LACTAMASE DOMAIN-CONTAINING PROTEIN 1"/>
    <property type="match status" value="1"/>
</dbReference>
<reference evidence="8" key="2">
    <citation type="submission" date="2020-09" db="EMBL/GenBank/DDBJ databases">
        <authorList>
            <person name="Sun Q."/>
            <person name="Ohkuma M."/>
        </authorList>
    </citation>
    <scope>NUCLEOTIDE SEQUENCE</scope>
    <source>
        <strain evidence="8">JCM 4646</strain>
    </source>
</reference>
<dbReference type="EMBL" id="BNBO01000012">
    <property type="protein sequence ID" value="GHH69553.1"/>
    <property type="molecule type" value="Genomic_DNA"/>
</dbReference>